<keyword evidence="2" id="KW-1185">Reference proteome</keyword>
<dbReference type="KEGG" id="cmos:111456324"/>
<dbReference type="RefSeq" id="XP_022953919.1">
    <property type="nucleotide sequence ID" value="XM_023098151.1"/>
</dbReference>
<accession>A0A6J1GRB0</accession>
<feature type="compositionally biased region" description="Basic and acidic residues" evidence="1">
    <location>
        <begin position="35"/>
        <end position="51"/>
    </location>
</feature>
<feature type="region of interest" description="Disordered" evidence="1">
    <location>
        <begin position="1"/>
        <end position="80"/>
    </location>
</feature>
<gene>
    <name evidence="3" type="primary">LOC111456324</name>
</gene>
<proteinExistence type="predicted"/>
<organism evidence="2 3">
    <name type="scientific">Cucurbita moschata</name>
    <name type="common">Winter crookneck squash</name>
    <name type="synonym">Cucurbita pepo var. moschata</name>
    <dbReference type="NCBI Taxonomy" id="3662"/>
    <lineage>
        <taxon>Eukaryota</taxon>
        <taxon>Viridiplantae</taxon>
        <taxon>Streptophyta</taxon>
        <taxon>Embryophyta</taxon>
        <taxon>Tracheophyta</taxon>
        <taxon>Spermatophyta</taxon>
        <taxon>Magnoliopsida</taxon>
        <taxon>eudicotyledons</taxon>
        <taxon>Gunneridae</taxon>
        <taxon>Pentapetalae</taxon>
        <taxon>rosids</taxon>
        <taxon>fabids</taxon>
        <taxon>Cucurbitales</taxon>
        <taxon>Cucurbitaceae</taxon>
        <taxon>Cucurbiteae</taxon>
        <taxon>Cucurbita</taxon>
    </lineage>
</organism>
<sequence>MSHKRHYDISMSKRTRKPAKIQDEIQTGTSNNDDQYERFGTKEFENNDHKSLKQLINGEGKTEIGSDERNGERNSLGKHFSEEEINSLQIVKKQHEDGLHGVKLKKVVGKFLRNLIKGDGDRHQLMKKAIIKKSFP</sequence>
<reference evidence="3" key="1">
    <citation type="submission" date="2025-08" db="UniProtKB">
        <authorList>
            <consortium name="RefSeq"/>
        </authorList>
    </citation>
    <scope>IDENTIFICATION</scope>
    <source>
        <tissue evidence="3">Young leaves</tissue>
    </source>
</reference>
<name>A0A6J1GRB0_CUCMO</name>
<feature type="compositionally biased region" description="Basic and acidic residues" evidence="1">
    <location>
        <begin position="60"/>
        <end position="72"/>
    </location>
</feature>
<evidence type="ECO:0000313" key="2">
    <source>
        <dbReference type="Proteomes" id="UP000504609"/>
    </source>
</evidence>
<dbReference type="GeneID" id="111456324"/>
<dbReference type="Proteomes" id="UP000504609">
    <property type="component" value="Unplaced"/>
</dbReference>
<evidence type="ECO:0000256" key="1">
    <source>
        <dbReference type="SAM" id="MobiDB-lite"/>
    </source>
</evidence>
<feature type="compositionally biased region" description="Polar residues" evidence="1">
    <location>
        <begin position="24"/>
        <end position="33"/>
    </location>
</feature>
<evidence type="ECO:0000313" key="3">
    <source>
        <dbReference type="RefSeq" id="XP_022953919.1"/>
    </source>
</evidence>
<dbReference type="AlphaFoldDB" id="A0A6J1GRB0"/>
<protein>
    <submittedName>
        <fullName evidence="3">Uncharacterized protein LOC111456324</fullName>
    </submittedName>
</protein>